<reference evidence="17" key="1">
    <citation type="submission" date="2022-05" db="EMBL/GenBank/DDBJ databases">
        <title>The Musa troglodytarum L. genome provides insights into the mechanism of non-climacteric behaviour and enrichment of carotenoids.</title>
        <authorList>
            <person name="Wang J."/>
        </authorList>
    </citation>
    <scope>NUCLEOTIDE SEQUENCE</scope>
    <source>
        <tissue evidence="17">Leaf</tissue>
    </source>
</reference>
<keyword evidence="8" id="KW-0560">Oxidoreductase</keyword>
<evidence type="ECO:0000256" key="15">
    <source>
        <dbReference type="SAM" id="MobiDB-lite"/>
    </source>
</evidence>
<feature type="compositionally biased region" description="Polar residues" evidence="15">
    <location>
        <begin position="196"/>
        <end position="207"/>
    </location>
</feature>
<dbReference type="EC" id="1.8.7.2" evidence="4"/>
<keyword evidence="10" id="KW-0411">Iron-sulfur</keyword>
<evidence type="ECO:0000256" key="7">
    <source>
        <dbReference type="ARBA" id="ARBA00022723"/>
    </source>
</evidence>
<dbReference type="Pfam" id="PF02943">
    <property type="entry name" value="FeThRed_B"/>
    <property type="match status" value="1"/>
</dbReference>
<comment type="function">
    <text evidence="2">Catalytic subunit of the ferredoxin-thioredoxin reductase (FTR), which catalyzes the two-electron reduction of thioredoxins by the electrons provided by reduced ferredoxin.</text>
</comment>
<keyword evidence="11" id="KW-1015">Disulfide bond</keyword>
<keyword evidence="9" id="KW-0408">Iron</keyword>
<comment type="cofactor">
    <cofactor evidence="1">
        <name>[4Fe-4S] cluster</name>
        <dbReference type="ChEBI" id="CHEBI:49883"/>
    </cofactor>
</comment>
<evidence type="ECO:0000256" key="9">
    <source>
        <dbReference type="ARBA" id="ARBA00023004"/>
    </source>
</evidence>
<dbReference type="InterPro" id="IPR001660">
    <property type="entry name" value="SAM"/>
</dbReference>
<dbReference type="Pfam" id="PF00536">
    <property type="entry name" value="SAM_1"/>
    <property type="match status" value="1"/>
</dbReference>
<dbReference type="Gene3D" id="1.10.150.50">
    <property type="entry name" value="Transcription Factor, Ets-1"/>
    <property type="match status" value="1"/>
</dbReference>
<sequence length="456" mass="51466">MSIQTAFHGVALPSLTPASSSPHRPRRLMIRAEVEPSDKSVEVMRKFSEQYARRSGTYFCVDKGVTAVVIKCMPHDLDSSTILGCLLLQWSQQFFVGLTHVEINCKECKHFVELRRTINLHRGLLIIETQWGHLYVLVGADREEEEWEMSARPHVTITLGRSGQFVKRARPGADFGQSDHDVSSGRHQPTRERSGSDMTDSSLYGSQHKNKRIRTENNNSSSDRRIGRNDLRFKLINKSLFRKTDTGGGGQNDVDLREKLSRNREISFKSNPRRNLGEFRTSGTVRRLPPMRSADDLLQLDSKRKSYSSRTVDERRHRSPDKLNSNARAFYSPRSHKDLPHALSMRPIDASRHSSFIKNGLVNSSRTISSLGKTGLPIDAGKSVVRDSSSGSIMHRSTHKPEEPFTVSGFLNALGLGKYAILFQAEEIDMTSLREMGDHDLKELGIPMNKAHFDAE</sequence>
<accession>A0A9E7I6Y0</accession>
<dbReference type="AlphaFoldDB" id="A0A9E7I6Y0"/>
<dbReference type="GO" id="GO:0046872">
    <property type="term" value="F:metal ion binding"/>
    <property type="evidence" value="ECO:0007669"/>
    <property type="project" value="UniProtKB-KW"/>
</dbReference>
<dbReference type="PANTHER" id="PTHR35113:SF1">
    <property type="entry name" value="FERREDOXIN-THIOREDOXIN REDUCTASE CATALYTIC CHAIN, CHLOROPLASTIC"/>
    <property type="match status" value="1"/>
</dbReference>
<dbReference type="GO" id="GO:0051539">
    <property type="term" value="F:4 iron, 4 sulfur cluster binding"/>
    <property type="evidence" value="ECO:0007669"/>
    <property type="project" value="UniProtKB-KW"/>
</dbReference>
<evidence type="ECO:0000256" key="4">
    <source>
        <dbReference type="ARBA" id="ARBA00012358"/>
    </source>
</evidence>
<keyword evidence="6" id="KW-0004">4Fe-4S</keyword>
<evidence type="ECO:0000259" key="16">
    <source>
        <dbReference type="Pfam" id="PF00536"/>
    </source>
</evidence>
<protein>
    <recommendedName>
        <fullName evidence="5">Ferredoxin-thioredoxin reductase catalytic chain, chloroplastic</fullName>
        <ecNumber evidence="4">1.8.7.2</ecNumber>
    </recommendedName>
    <alternativeName>
        <fullName evidence="13">Ferredoxin-thioredoxin reductase subunit B</fullName>
    </alternativeName>
</protein>
<dbReference type="Gene3D" id="3.90.460.10">
    <property type="entry name" value="Ferredoxin thioredoxin reductase catalytic beta subunit"/>
    <property type="match status" value="1"/>
</dbReference>
<dbReference type="InterPro" id="IPR036644">
    <property type="entry name" value="FTR_bsu_sf"/>
</dbReference>
<name>A0A9E7I6Y0_9LILI</name>
<evidence type="ECO:0000256" key="13">
    <source>
        <dbReference type="ARBA" id="ARBA00030295"/>
    </source>
</evidence>
<dbReference type="GO" id="GO:0016730">
    <property type="term" value="F:oxidoreductase activity, acting on iron-sulfur proteins as donors"/>
    <property type="evidence" value="ECO:0007669"/>
    <property type="project" value="InterPro"/>
</dbReference>
<dbReference type="OrthoDB" id="76949at2759"/>
<comment type="catalytic activity">
    <reaction evidence="14">
        <text>[thioredoxin]-disulfide + 2 reduced [2Fe-2S]-[ferredoxin] + 2 H(+) = [thioredoxin]-dithiol + 2 oxidized [2Fe-2S]-[ferredoxin]</text>
        <dbReference type="Rhea" id="RHEA:42336"/>
        <dbReference type="Rhea" id="RHEA-COMP:10000"/>
        <dbReference type="Rhea" id="RHEA-COMP:10001"/>
        <dbReference type="Rhea" id="RHEA-COMP:10698"/>
        <dbReference type="Rhea" id="RHEA-COMP:10700"/>
        <dbReference type="ChEBI" id="CHEBI:15378"/>
        <dbReference type="ChEBI" id="CHEBI:29950"/>
        <dbReference type="ChEBI" id="CHEBI:33737"/>
        <dbReference type="ChEBI" id="CHEBI:33738"/>
        <dbReference type="ChEBI" id="CHEBI:50058"/>
        <dbReference type="EC" id="1.8.7.2"/>
    </reaction>
</comment>
<comment type="similarity">
    <text evidence="3">Belongs to the ferredoxin thioredoxin reductase beta subunit family.</text>
</comment>
<evidence type="ECO:0000313" key="18">
    <source>
        <dbReference type="Proteomes" id="UP001055439"/>
    </source>
</evidence>
<comment type="subunit">
    <text evidence="12">Heterodimer of subunit A (variable subunit) and subunit B (catalytic subunit). Heterodimeric FTR forms a complex with ferredoxin and thioredoxin.</text>
</comment>
<dbReference type="InterPro" id="IPR013761">
    <property type="entry name" value="SAM/pointed_sf"/>
</dbReference>
<dbReference type="SUPFAM" id="SSF47769">
    <property type="entry name" value="SAM/Pointed domain"/>
    <property type="match status" value="1"/>
</dbReference>
<evidence type="ECO:0000256" key="1">
    <source>
        <dbReference type="ARBA" id="ARBA00001966"/>
    </source>
</evidence>
<evidence type="ECO:0000256" key="6">
    <source>
        <dbReference type="ARBA" id="ARBA00022485"/>
    </source>
</evidence>
<feature type="region of interest" description="Disordered" evidence="15">
    <location>
        <begin position="271"/>
        <end position="327"/>
    </location>
</feature>
<evidence type="ECO:0000256" key="11">
    <source>
        <dbReference type="ARBA" id="ARBA00023157"/>
    </source>
</evidence>
<proteinExistence type="inferred from homology"/>
<gene>
    <name evidence="17" type="ORF">MUK42_03221</name>
</gene>
<dbReference type="EMBL" id="CP097510">
    <property type="protein sequence ID" value="URE42078.1"/>
    <property type="molecule type" value="Genomic_DNA"/>
</dbReference>
<feature type="compositionally biased region" description="Basic and acidic residues" evidence="15">
    <location>
        <begin position="177"/>
        <end position="195"/>
    </location>
</feature>
<evidence type="ECO:0000256" key="2">
    <source>
        <dbReference type="ARBA" id="ARBA00003945"/>
    </source>
</evidence>
<evidence type="ECO:0000256" key="5">
    <source>
        <dbReference type="ARBA" id="ARBA00018993"/>
    </source>
</evidence>
<dbReference type="Proteomes" id="UP001055439">
    <property type="component" value="Chromosome 8"/>
</dbReference>
<evidence type="ECO:0000256" key="14">
    <source>
        <dbReference type="ARBA" id="ARBA00048150"/>
    </source>
</evidence>
<evidence type="ECO:0000256" key="3">
    <source>
        <dbReference type="ARBA" id="ARBA00007941"/>
    </source>
</evidence>
<keyword evidence="7" id="KW-0479">Metal-binding</keyword>
<evidence type="ECO:0000256" key="10">
    <source>
        <dbReference type="ARBA" id="ARBA00023014"/>
    </source>
</evidence>
<organism evidence="17 18">
    <name type="scientific">Musa troglodytarum</name>
    <name type="common">fe'i banana</name>
    <dbReference type="NCBI Taxonomy" id="320322"/>
    <lineage>
        <taxon>Eukaryota</taxon>
        <taxon>Viridiplantae</taxon>
        <taxon>Streptophyta</taxon>
        <taxon>Embryophyta</taxon>
        <taxon>Tracheophyta</taxon>
        <taxon>Spermatophyta</taxon>
        <taxon>Magnoliopsida</taxon>
        <taxon>Liliopsida</taxon>
        <taxon>Zingiberales</taxon>
        <taxon>Musaceae</taxon>
        <taxon>Musa</taxon>
    </lineage>
</organism>
<dbReference type="GO" id="GO:0103012">
    <property type="term" value="F:ferredoxin-thioredoxin reductase activity"/>
    <property type="evidence" value="ECO:0007669"/>
    <property type="project" value="UniProtKB-EC"/>
</dbReference>
<feature type="domain" description="SAM" evidence="16">
    <location>
        <begin position="404"/>
        <end position="446"/>
    </location>
</feature>
<evidence type="ECO:0000256" key="12">
    <source>
        <dbReference type="ARBA" id="ARBA00026011"/>
    </source>
</evidence>
<evidence type="ECO:0000256" key="8">
    <source>
        <dbReference type="ARBA" id="ARBA00023002"/>
    </source>
</evidence>
<feature type="region of interest" description="Disordered" evidence="15">
    <location>
        <begin position="170"/>
        <end position="226"/>
    </location>
</feature>
<evidence type="ECO:0000313" key="17">
    <source>
        <dbReference type="EMBL" id="URE42078.1"/>
    </source>
</evidence>
<keyword evidence="18" id="KW-1185">Reference proteome</keyword>
<dbReference type="PANTHER" id="PTHR35113">
    <property type="entry name" value="FERREDOXIN-THIOREDOXIN REDUCTASE CATALYTIC CHAIN, CHLOROPLASTIC"/>
    <property type="match status" value="1"/>
</dbReference>
<dbReference type="SUPFAM" id="SSF57662">
    <property type="entry name" value="Ferredoxin thioredoxin reductase (FTR), catalytic beta chain"/>
    <property type="match status" value="1"/>
</dbReference>
<dbReference type="InterPro" id="IPR004209">
    <property type="entry name" value="FTR_bsu"/>
</dbReference>